<protein>
    <submittedName>
        <fullName evidence="2">Uncharacterized protein</fullName>
    </submittedName>
</protein>
<dbReference type="EMBL" id="CP062222">
    <property type="protein sequence ID" value="QTC90468.1"/>
    <property type="molecule type" value="Genomic_DNA"/>
</dbReference>
<proteinExistence type="predicted"/>
<dbReference type="AlphaFoldDB" id="A0A975BYW5"/>
<reference evidence="2" key="1">
    <citation type="submission" date="2020-09" db="EMBL/GenBank/DDBJ databases">
        <title>Brevundimonas sp. LVF2 isolated from a puddle in Goettingen, Germany.</title>
        <authorList>
            <person name="Friedrich I."/>
            <person name="Klassen A."/>
            <person name="Hannes N."/>
            <person name="Schneider D."/>
            <person name="Hertel R."/>
            <person name="Daniel R."/>
        </authorList>
    </citation>
    <scope>NUCLEOTIDE SEQUENCE</scope>
    <source>
        <strain evidence="2">LVF2</strain>
    </source>
</reference>
<feature type="region of interest" description="Disordered" evidence="1">
    <location>
        <begin position="97"/>
        <end position="133"/>
    </location>
</feature>
<name>A0A975BYW5_9CAUL</name>
<evidence type="ECO:0000313" key="3">
    <source>
        <dbReference type="Proteomes" id="UP000663918"/>
    </source>
</evidence>
<evidence type="ECO:0000313" key="2">
    <source>
        <dbReference type="EMBL" id="QTC90468.1"/>
    </source>
</evidence>
<dbReference type="Proteomes" id="UP000663918">
    <property type="component" value="Chromosome"/>
</dbReference>
<dbReference type="RefSeq" id="WP_207868885.1">
    <property type="nucleotide sequence ID" value="NZ_CP062222.1"/>
</dbReference>
<feature type="compositionally biased region" description="Basic and acidic residues" evidence="1">
    <location>
        <begin position="110"/>
        <end position="133"/>
    </location>
</feature>
<accession>A0A975BYW5</accession>
<sequence>MSYVKLERRPISWWRVRANSIGQMIDQGWVVWSVCNRCLLVLPADLEWLAWKLGDGETLWNRHPSCRRFGCEGVITFHGTPPETNRCMELKADWPKEWQGETPSIPPRLAPEKRAEPLADPKTPEAAKRPWAR</sequence>
<evidence type="ECO:0000256" key="1">
    <source>
        <dbReference type="SAM" id="MobiDB-lite"/>
    </source>
</evidence>
<organism evidence="2 3">
    <name type="scientific">Brevundimonas goettingensis</name>
    <dbReference type="NCBI Taxonomy" id="2774190"/>
    <lineage>
        <taxon>Bacteria</taxon>
        <taxon>Pseudomonadati</taxon>
        <taxon>Pseudomonadota</taxon>
        <taxon>Alphaproteobacteria</taxon>
        <taxon>Caulobacterales</taxon>
        <taxon>Caulobacteraceae</taxon>
        <taxon>Brevundimonas</taxon>
    </lineage>
</organism>
<dbReference type="KEGG" id="bgoe:IFJ75_14455"/>
<keyword evidence="3" id="KW-1185">Reference proteome</keyword>
<gene>
    <name evidence="2" type="ORF">IFJ75_14455</name>
</gene>